<dbReference type="CDD" id="cd07129">
    <property type="entry name" value="ALDH_KGSADH"/>
    <property type="match status" value="1"/>
</dbReference>
<dbReference type="SUPFAM" id="SSF53720">
    <property type="entry name" value="ALDH-like"/>
    <property type="match status" value="1"/>
</dbReference>
<evidence type="ECO:0000256" key="5">
    <source>
        <dbReference type="ARBA" id="ARBA00067023"/>
    </source>
</evidence>
<feature type="domain" description="Aldehyde dehydrogenase" evidence="6">
    <location>
        <begin position="18"/>
        <end position="460"/>
    </location>
</feature>
<organism evidence="7 8">
    <name type="scientific">Billgrantia gudaonensis</name>
    <dbReference type="NCBI Taxonomy" id="376427"/>
    <lineage>
        <taxon>Bacteria</taxon>
        <taxon>Pseudomonadati</taxon>
        <taxon>Pseudomonadota</taxon>
        <taxon>Gammaproteobacteria</taxon>
        <taxon>Oceanospirillales</taxon>
        <taxon>Halomonadaceae</taxon>
        <taxon>Billgrantia</taxon>
    </lineage>
</organism>
<dbReference type="STRING" id="376427.SAMN04487954_101164"/>
<dbReference type="InterPro" id="IPR044151">
    <property type="entry name" value="ALDH_KGSADH"/>
</dbReference>
<keyword evidence="2" id="KW-0560">Oxidoreductase</keyword>
<evidence type="ECO:0000256" key="3">
    <source>
        <dbReference type="ARBA" id="ARBA00050769"/>
    </source>
</evidence>
<comment type="similarity">
    <text evidence="1">Belongs to the aldehyde dehydrogenase family.</text>
</comment>
<evidence type="ECO:0000256" key="2">
    <source>
        <dbReference type="ARBA" id="ARBA00023002"/>
    </source>
</evidence>
<name>A0A1G8MYB2_9GAMM</name>
<dbReference type="Proteomes" id="UP000198525">
    <property type="component" value="Unassembled WGS sequence"/>
</dbReference>
<evidence type="ECO:0000313" key="7">
    <source>
        <dbReference type="EMBL" id="SDI72846.1"/>
    </source>
</evidence>
<dbReference type="InterPro" id="IPR016162">
    <property type="entry name" value="Ald_DH_N"/>
</dbReference>
<reference evidence="7 8" key="1">
    <citation type="submission" date="2016-10" db="EMBL/GenBank/DDBJ databases">
        <authorList>
            <person name="de Groot N.N."/>
        </authorList>
    </citation>
    <scope>NUCLEOTIDE SEQUENCE [LARGE SCALE GENOMIC DNA]</scope>
    <source>
        <strain evidence="7 8">CGMCC 1.6133</strain>
    </source>
</reference>
<dbReference type="EC" id="1.2.1.26" evidence="5"/>
<dbReference type="Gene3D" id="3.40.605.10">
    <property type="entry name" value="Aldehyde Dehydrogenase, Chain A, domain 1"/>
    <property type="match status" value="1"/>
</dbReference>
<dbReference type="AlphaFoldDB" id="A0A1G8MYB2"/>
<sequence length="526" mass="55460">MTLEGKMLIGQQAIAGTQDPIHAINPATNARLDPTYPGGSREDVGRACALAWEAFDEYRETTLENRAGFLETIADEIEAIGDTLIERAVAETGLPQARIRGESGRTCNQLRLFARTVRAGEWLDVRIDPALPERQPLPRADLRQRHVALGPVAVFAASNFPLAFSVAGGDTASALAAGCPVIVKAHSAHPGTSELVGKAIRAAVTKSGLPQGVFSLIFGAGREVGHALVIDARIKAAGFTGSRSGGLALWQAAQSRPEPIPFYAEMSSINPVFPLPAALEARGKAMGEAFISSLTMGAGQFCTNPGLVIAIKGPELDTFIAAAKEAVEASAAQTMLTPGICEAYAGGVNAFANSGQVREIARGQQGDAPNQCQASLFATAARDFMASEALQAEVFGSTSLIVECNDSAELKQVAEHLEGQLTATLQMEADDTDAARALLPTLERKAGRILVNGWPTGVEVCDSMVHGGPFPATSDSRTTSVGTAAIFRFLRPVCYQDLPEALLPEALHTNNPLSLNRLVDGQREEQ</sequence>
<keyword evidence="8" id="KW-1185">Reference proteome</keyword>
<dbReference type="InterPro" id="IPR015590">
    <property type="entry name" value="Aldehyde_DH_dom"/>
</dbReference>
<evidence type="ECO:0000313" key="8">
    <source>
        <dbReference type="Proteomes" id="UP000198525"/>
    </source>
</evidence>
<dbReference type="InterPro" id="IPR016163">
    <property type="entry name" value="Ald_DH_C"/>
</dbReference>
<dbReference type="FunFam" id="3.40.605.10:FF:000037">
    <property type="entry name" value="NADP-dependent fatty aldehyde dehydrogenase"/>
    <property type="match status" value="1"/>
</dbReference>
<dbReference type="InterPro" id="IPR050740">
    <property type="entry name" value="Aldehyde_DH_Superfamily"/>
</dbReference>
<evidence type="ECO:0000256" key="4">
    <source>
        <dbReference type="ARBA" id="ARBA00051918"/>
    </source>
</evidence>
<dbReference type="Pfam" id="PF00171">
    <property type="entry name" value="Aldedh"/>
    <property type="match status" value="1"/>
</dbReference>
<accession>A0A1G8MYB2</accession>
<comment type="catalytic activity">
    <reaction evidence="3">
        <text>2,5-dioxopentanoate + NAD(+) + H2O = 2-oxoglutarate + NADH + 2 H(+)</text>
        <dbReference type="Rhea" id="RHEA:47152"/>
        <dbReference type="ChEBI" id="CHEBI:15377"/>
        <dbReference type="ChEBI" id="CHEBI:15378"/>
        <dbReference type="ChEBI" id="CHEBI:16810"/>
        <dbReference type="ChEBI" id="CHEBI:57540"/>
        <dbReference type="ChEBI" id="CHEBI:57945"/>
        <dbReference type="ChEBI" id="CHEBI:58136"/>
    </reaction>
</comment>
<dbReference type="EMBL" id="FNES01000001">
    <property type="protein sequence ID" value="SDI72846.1"/>
    <property type="molecule type" value="Genomic_DNA"/>
</dbReference>
<dbReference type="GO" id="GO:0047533">
    <property type="term" value="F:2,5-dioxovalerate dehydrogenase (NADP+) activity"/>
    <property type="evidence" value="ECO:0007669"/>
    <property type="project" value="UniProtKB-EC"/>
</dbReference>
<dbReference type="Gene3D" id="3.40.309.10">
    <property type="entry name" value="Aldehyde Dehydrogenase, Chain A, domain 2"/>
    <property type="match status" value="1"/>
</dbReference>
<dbReference type="InterPro" id="IPR016161">
    <property type="entry name" value="Ald_DH/histidinol_DH"/>
</dbReference>
<dbReference type="OrthoDB" id="9770537at2"/>
<comment type="catalytic activity">
    <reaction evidence="4">
        <text>2,5-dioxopentanoate + NADP(+) + H2O = 2-oxoglutarate + NADPH + 2 H(+)</text>
        <dbReference type="Rhea" id="RHEA:11296"/>
        <dbReference type="ChEBI" id="CHEBI:15377"/>
        <dbReference type="ChEBI" id="CHEBI:15378"/>
        <dbReference type="ChEBI" id="CHEBI:16810"/>
        <dbReference type="ChEBI" id="CHEBI:57783"/>
        <dbReference type="ChEBI" id="CHEBI:58136"/>
        <dbReference type="ChEBI" id="CHEBI:58349"/>
        <dbReference type="EC" id="1.2.1.26"/>
    </reaction>
</comment>
<proteinExistence type="inferred from homology"/>
<dbReference type="PANTHER" id="PTHR43353:SF3">
    <property type="entry name" value="ALDEHYDE DEHYDROGENASE-RELATED"/>
    <property type="match status" value="1"/>
</dbReference>
<evidence type="ECO:0000259" key="6">
    <source>
        <dbReference type="Pfam" id="PF00171"/>
    </source>
</evidence>
<gene>
    <name evidence="7" type="ORF">SAMN04487954_101164</name>
</gene>
<dbReference type="PANTHER" id="PTHR43353">
    <property type="entry name" value="SUCCINATE-SEMIALDEHYDE DEHYDROGENASE, MITOCHONDRIAL"/>
    <property type="match status" value="1"/>
</dbReference>
<evidence type="ECO:0000256" key="1">
    <source>
        <dbReference type="ARBA" id="ARBA00009986"/>
    </source>
</evidence>
<protein>
    <recommendedName>
        <fullName evidence="5">2,5-dioxovalerate dehydrogenase</fullName>
        <ecNumber evidence="5">1.2.1.26</ecNumber>
    </recommendedName>
</protein>
<dbReference type="RefSeq" id="WP_089682110.1">
    <property type="nucleotide sequence ID" value="NZ_FNES01000001.1"/>
</dbReference>